<feature type="compositionally biased region" description="Basic and acidic residues" evidence="1">
    <location>
        <begin position="16"/>
        <end position="33"/>
    </location>
</feature>
<reference evidence="3" key="1">
    <citation type="submission" date="2023-07" db="EMBL/GenBank/DDBJ databases">
        <title>30 novel species of actinomycetes from the DSMZ collection.</title>
        <authorList>
            <person name="Nouioui I."/>
        </authorList>
    </citation>
    <scope>NUCLEOTIDE SEQUENCE [LARGE SCALE GENOMIC DNA]</scope>
    <source>
        <strain evidence="3">DSM 41699</strain>
    </source>
</reference>
<keyword evidence="3" id="KW-1185">Reference proteome</keyword>
<comment type="caution">
    <text evidence="2">The sequence shown here is derived from an EMBL/GenBank/DDBJ whole genome shotgun (WGS) entry which is preliminary data.</text>
</comment>
<accession>A0ABU2U5Y0</accession>
<evidence type="ECO:0000256" key="1">
    <source>
        <dbReference type="SAM" id="MobiDB-lite"/>
    </source>
</evidence>
<feature type="region of interest" description="Disordered" evidence="1">
    <location>
        <begin position="1"/>
        <end position="85"/>
    </location>
</feature>
<dbReference type="Proteomes" id="UP001183809">
    <property type="component" value="Unassembled WGS sequence"/>
</dbReference>
<dbReference type="RefSeq" id="WP_311700081.1">
    <property type="nucleotide sequence ID" value="NZ_JAVREY010000079.1"/>
</dbReference>
<feature type="compositionally biased region" description="Basic and acidic residues" evidence="1">
    <location>
        <begin position="58"/>
        <end position="73"/>
    </location>
</feature>
<dbReference type="EMBL" id="JAVREY010000079">
    <property type="protein sequence ID" value="MDT0468638.1"/>
    <property type="molecule type" value="Genomic_DNA"/>
</dbReference>
<proteinExistence type="predicted"/>
<evidence type="ECO:0000313" key="2">
    <source>
        <dbReference type="EMBL" id="MDT0468638.1"/>
    </source>
</evidence>
<dbReference type="CDD" id="cd06464">
    <property type="entry name" value="ACD_sHsps-like"/>
    <property type="match status" value="1"/>
</dbReference>
<organism evidence="2 3">
    <name type="scientific">Streptomyces gibsoniae</name>
    <dbReference type="NCBI Taxonomy" id="3075529"/>
    <lineage>
        <taxon>Bacteria</taxon>
        <taxon>Bacillati</taxon>
        <taxon>Actinomycetota</taxon>
        <taxon>Actinomycetes</taxon>
        <taxon>Kitasatosporales</taxon>
        <taxon>Streptomycetaceae</taxon>
        <taxon>Streptomyces</taxon>
    </lineage>
</organism>
<sequence>MIRGETFTGDGALSVHAERTEEKEDKQRSELRRGSFARSVQPPAGAKEARHHRRLRAGRPDHEGPPAEVEKQARKITITAARSQQ</sequence>
<evidence type="ECO:0000313" key="3">
    <source>
        <dbReference type="Proteomes" id="UP001183809"/>
    </source>
</evidence>
<name>A0ABU2U5Y0_9ACTN</name>
<protein>
    <submittedName>
        <fullName evidence="2">Hsp20/alpha crystallin family protein</fullName>
    </submittedName>
</protein>
<gene>
    <name evidence="2" type="ORF">RM764_37595</name>
</gene>